<dbReference type="Proteomes" id="UP001187734">
    <property type="component" value="Unassembled WGS sequence"/>
</dbReference>
<dbReference type="AlphaFoldDB" id="A0AAE8MBI7"/>
<evidence type="ECO:0000313" key="2">
    <source>
        <dbReference type="EMBL" id="SPJ79350.1"/>
    </source>
</evidence>
<keyword evidence="1" id="KW-0732">Signal</keyword>
<proteinExistence type="predicted"/>
<reference evidence="2" key="1">
    <citation type="submission" date="2018-03" db="EMBL/GenBank/DDBJ databases">
        <authorList>
            <person name="Guldener U."/>
        </authorList>
    </citation>
    <scope>NUCLEOTIDE SEQUENCE</scope>
</reference>
<sequence length="285" mass="30757">MKFTLFSTLTLVSYVLSAPAVEKNIAARDKTNLDARRLPLPLPVHSLPRIGITVASKGKAITVTTKAKSSTEGKSSNKCICRRSGSINSHESLVIGMGRVAESIKARCNDIGSALEATRKGTMTNTQAVQTGVSMMDNIRVMLFETVSGLDDTSNADLATEERKKLMEHLYSIISDFYKTTKDYVDTLGGTSGGRSLSRAAHMLAEMLESIATVYPSAIADMRSMLAPIFPAELGQNDEELLDLIMNPVVGFLASIKTVHVDNSKTAECSVSEMDCSGDPNEDLR</sequence>
<evidence type="ECO:0000256" key="1">
    <source>
        <dbReference type="SAM" id="SignalP"/>
    </source>
</evidence>
<dbReference type="EMBL" id="ONZP01000267">
    <property type="protein sequence ID" value="SPJ79350.1"/>
    <property type="molecule type" value="Genomic_DNA"/>
</dbReference>
<protein>
    <submittedName>
        <fullName evidence="2">Uncharacterized protein</fullName>
    </submittedName>
</protein>
<feature type="chain" id="PRO_5042084806" evidence="1">
    <location>
        <begin position="18"/>
        <end position="285"/>
    </location>
</feature>
<feature type="signal peptide" evidence="1">
    <location>
        <begin position="1"/>
        <end position="17"/>
    </location>
</feature>
<accession>A0AAE8MBI7</accession>
<evidence type="ECO:0000313" key="3">
    <source>
        <dbReference type="Proteomes" id="UP001187734"/>
    </source>
</evidence>
<keyword evidence="3" id="KW-1185">Reference proteome</keyword>
<organism evidence="2 3">
    <name type="scientific">Fusarium torulosum</name>
    <dbReference type="NCBI Taxonomy" id="33205"/>
    <lineage>
        <taxon>Eukaryota</taxon>
        <taxon>Fungi</taxon>
        <taxon>Dikarya</taxon>
        <taxon>Ascomycota</taxon>
        <taxon>Pezizomycotina</taxon>
        <taxon>Sordariomycetes</taxon>
        <taxon>Hypocreomycetidae</taxon>
        <taxon>Hypocreales</taxon>
        <taxon>Nectriaceae</taxon>
        <taxon>Fusarium</taxon>
    </lineage>
</organism>
<comment type="caution">
    <text evidence="2">The sequence shown here is derived from an EMBL/GenBank/DDBJ whole genome shotgun (WGS) entry which is preliminary data.</text>
</comment>
<name>A0AAE8MBI7_9HYPO</name>
<gene>
    <name evidence="2" type="ORF">FTOL_07741</name>
</gene>